<dbReference type="Proteomes" id="UP000789570">
    <property type="component" value="Unassembled WGS sequence"/>
</dbReference>
<keyword evidence="12" id="KW-1185">Reference proteome</keyword>
<dbReference type="SUPFAM" id="SSF55486">
    <property type="entry name" value="Metalloproteases ('zincins'), catalytic domain"/>
    <property type="match status" value="1"/>
</dbReference>
<feature type="domain" description="Transcription initiation factor TFIID subunit 2 Ig-like" evidence="9">
    <location>
        <begin position="546"/>
        <end position="716"/>
    </location>
</feature>
<dbReference type="AlphaFoldDB" id="A0A9N8WBD1"/>
<evidence type="ECO:0000256" key="3">
    <source>
        <dbReference type="ARBA" id="ARBA00017363"/>
    </source>
</evidence>
<dbReference type="GO" id="GO:0008237">
    <property type="term" value="F:metallopeptidase activity"/>
    <property type="evidence" value="ECO:0007669"/>
    <property type="project" value="InterPro"/>
</dbReference>
<dbReference type="Pfam" id="PF25577">
    <property type="entry name" value="TPR_TAF2_C"/>
    <property type="match status" value="1"/>
</dbReference>
<feature type="domain" description="Peptidase M1 membrane alanine aminopeptidase" evidence="8">
    <location>
        <begin position="333"/>
        <end position="443"/>
    </location>
</feature>
<evidence type="ECO:0000256" key="4">
    <source>
        <dbReference type="ARBA" id="ARBA00023015"/>
    </source>
</evidence>
<dbReference type="Pfam" id="PF01433">
    <property type="entry name" value="Peptidase_M1"/>
    <property type="match status" value="1"/>
</dbReference>
<protein>
    <recommendedName>
        <fullName evidence="3">Transcription initiation factor TFIID subunit 2</fullName>
    </recommendedName>
</protein>
<feature type="compositionally biased region" description="Basic residues" evidence="7">
    <location>
        <begin position="1172"/>
        <end position="1181"/>
    </location>
</feature>
<gene>
    <name evidence="11" type="ORF">FCALED_LOCUS2539</name>
</gene>
<reference evidence="11" key="1">
    <citation type="submission" date="2021-06" db="EMBL/GenBank/DDBJ databases">
        <authorList>
            <person name="Kallberg Y."/>
            <person name="Tangrot J."/>
            <person name="Rosling A."/>
        </authorList>
    </citation>
    <scope>NUCLEOTIDE SEQUENCE</scope>
    <source>
        <strain evidence="11">UK204</strain>
    </source>
</reference>
<dbReference type="PANTHER" id="PTHR15137:SF9">
    <property type="entry name" value="TRANSCRIPTION INITIATION FACTOR TFIID SUBUNIT 2"/>
    <property type="match status" value="1"/>
</dbReference>
<dbReference type="EMBL" id="CAJVPQ010000392">
    <property type="protein sequence ID" value="CAG8477536.1"/>
    <property type="molecule type" value="Genomic_DNA"/>
</dbReference>
<dbReference type="InterPro" id="IPR037813">
    <property type="entry name" value="TAF2"/>
</dbReference>
<dbReference type="Gene3D" id="1.10.390.10">
    <property type="entry name" value="Neutral Protease Domain 2"/>
    <property type="match status" value="1"/>
</dbReference>
<evidence type="ECO:0000259" key="8">
    <source>
        <dbReference type="Pfam" id="PF01433"/>
    </source>
</evidence>
<comment type="caution">
    <text evidence="11">The sequence shown here is derived from an EMBL/GenBank/DDBJ whole genome shotgun (WGS) entry which is preliminary data.</text>
</comment>
<accession>A0A9N8WBD1</accession>
<comment type="subcellular location">
    <subcellularLocation>
        <location evidence="1">Nucleus</location>
    </subcellularLocation>
</comment>
<evidence type="ECO:0000256" key="6">
    <source>
        <dbReference type="ARBA" id="ARBA00023242"/>
    </source>
</evidence>
<sequence length="1181" mass="137700">MTQVQFQESKGSKSAKTSKMNFVNRHFDVIQKERGYIISHQVVNLAINLSEESIEGFTELFLFPLTEDICLIKLHCRQCVNDLVAPFDIPIAHYSNENRLNIGQEGEIMVSVPKEIVEIMQTDEQGLIKPFKVRVEYKLKQPQSGIHFVYPDPNREINKSILDPYVFTINHPVGGVTRYWLPCLNRFNDKCTWDLIFTVKDVEGYDELNVVASGNLVKVDHSLDNPYQRTYYYEQDVAVPAQFIGFACGPFTKIRNLLYQDDVALPQDRPEIKAFITDRLSEYLEPTMLPSESPNISKYWVSDIINWFIEKFPSSVPNDDTYHSSSFYPSIKDLRFPFKSLNIVFVEGAYHGISITAGLIICNSQLLHNYRIIEQRFETMQFIAHGIAQQWFGIFLSPYKWRDLWLGLGLSYYWVEMYYETVFSEDKIRLDRKKRIESVTQKDVNQYAICSDKWNFPLSVGSFDFIQTKASLVIWMLDKRLSLLGYSRRMPGLIYLILGDAKSSLEMNKLQGFLNTRDFLLLCKFVIRRELHDEINAFSRQWIYGSGCPIFKVACKFSRKNLIVEFDIEQKNTNSIALNSSNTLNSAYFTGKLEVSVKEPDGYEYINTLDIHKPHQIETIHYHTKYKRSKVMIKPRMVRKEVTNDEEVAYMRDMMVEYNMEEELPEFFGLDPENNVDNEWMIHEWADDPAARNASEQWEYIRVDPEFSWLAKFEFSLPPYMWSNLLEESIDVIDQFKAVQALSKHNSKAAATTLMRTVNDFRYFYDIRIEAVKSLSNFGSDDLDGIGTRHLLKLYESIYCEKNEEDKYIPLPNSFDSWEKYFLQKAMIASISRLRDSNNLAPLEIKKFLYQRLKWNDNSKNYYSDDYLINILVRSLANSFAKINNIEKNSKSNKDTSTSGEVFYLSLEDQEYKSEIINIIEEIMRRDRSLGSYKDVVLESILWAKSSLMMNQVIDKNKHEFIYYAKVGNHYSVRKMSLRALWILGYNRDDFEVKNLLKSLSTSDPDLGIRNYVNTLYGVDQGLIRLEYPKKDMTGSTRLKLKFSKSSKPAKTLTTPMECEEDIRVEDSEDSLSNSNATEESHRHLRTKPHKHKKSRSSKTKKEGKQPSIEPEAIKQLIATIEESLIETEVAESSKKRKKKNEKVIDNPIHISSSRKRKSVPAVEEISEIEKRSKKSKRPKK</sequence>
<dbReference type="GO" id="GO:0000976">
    <property type="term" value="F:transcription cis-regulatory region binding"/>
    <property type="evidence" value="ECO:0007669"/>
    <property type="project" value="TreeGrafter"/>
</dbReference>
<name>A0A9N8WBD1_9GLOM</name>
<dbReference type="InterPro" id="IPR014782">
    <property type="entry name" value="Peptidase_M1_dom"/>
</dbReference>
<dbReference type="Gene3D" id="2.60.40.1730">
    <property type="entry name" value="tricorn interacting facor f3 domain"/>
    <property type="match status" value="1"/>
</dbReference>
<evidence type="ECO:0000259" key="9">
    <source>
        <dbReference type="Pfam" id="PF25316"/>
    </source>
</evidence>
<evidence type="ECO:0000256" key="1">
    <source>
        <dbReference type="ARBA" id="ARBA00004123"/>
    </source>
</evidence>
<feature type="region of interest" description="Disordered" evidence="7">
    <location>
        <begin position="1128"/>
        <end position="1181"/>
    </location>
</feature>
<dbReference type="SUPFAM" id="SSF63737">
    <property type="entry name" value="Leukotriene A4 hydrolase N-terminal domain"/>
    <property type="match status" value="1"/>
</dbReference>
<organism evidence="11 12">
    <name type="scientific">Funneliformis caledonium</name>
    <dbReference type="NCBI Taxonomy" id="1117310"/>
    <lineage>
        <taxon>Eukaryota</taxon>
        <taxon>Fungi</taxon>
        <taxon>Fungi incertae sedis</taxon>
        <taxon>Mucoromycota</taxon>
        <taxon>Glomeromycotina</taxon>
        <taxon>Glomeromycetes</taxon>
        <taxon>Glomerales</taxon>
        <taxon>Glomeraceae</taxon>
        <taxon>Funneliformis</taxon>
    </lineage>
</organism>
<dbReference type="InterPro" id="IPR042097">
    <property type="entry name" value="Aminopeptidase_N-like_N_sf"/>
</dbReference>
<dbReference type="PANTHER" id="PTHR15137">
    <property type="entry name" value="TRANSCRIPTION INITIATION FACTOR TFIID"/>
    <property type="match status" value="1"/>
</dbReference>
<feature type="compositionally biased region" description="Acidic residues" evidence="7">
    <location>
        <begin position="1058"/>
        <end position="1070"/>
    </location>
</feature>
<dbReference type="GO" id="GO:0008270">
    <property type="term" value="F:zinc ion binding"/>
    <property type="evidence" value="ECO:0007669"/>
    <property type="project" value="InterPro"/>
</dbReference>
<dbReference type="GO" id="GO:0016251">
    <property type="term" value="F:RNA polymerase II general transcription initiation factor activity"/>
    <property type="evidence" value="ECO:0007669"/>
    <property type="project" value="TreeGrafter"/>
</dbReference>
<dbReference type="InterPro" id="IPR027268">
    <property type="entry name" value="Peptidase_M4/M1_CTD_sf"/>
</dbReference>
<dbReference type="GO" id="GO:0006367">
    <property type="term" value="P:transcription initiation at RNA polymerase II promoter"/>
    <property type="evidence" value="ECO:0007669"/>
    <property type="project" value="TreeGrafter"/>
</dbReference>
<evidence type="ECO:0000256" key="5">
    <source>
        <dbReference type="ARBA" id="ARBA00023163"/>
    </source>
</evidence>
<dbReference type="OrthoDB" id="308861at2759"/>
<dbReference type="GO" id="GO:0003682">
    <property type="term" value="F:chromatin binding"/>
    <property type="evidence" value="ECO:0007669"/>
    <property type="project" value="TreeGrafter"/>
</dbReference>
<feature type="compositionally biased region" description="Basic residues" evidence="7">
    <location>
        <begin position="1083"/>
        <end position="1099"/>
    </location>
</feature>
<evidence type="ECO:0000256" key="7">
    <source>
        <dbReference type="SAM" id="MobiDB-lite"/>
    </source>
</evidence>
<keyword evidence="5" id="KW-0804">Transcription</keyword>
<keyword evidence="6" id="KW-0539">Nucleus</keyword>
<feature type="domain" description="Transcription initiation factor TFIID subunit 2 TPR repeats" evidence="10">
    <location>
        <begin position="720"/>
        <end position="1013"/>
    </location>
</feature>
<comment type="similarity">
    <text evidence="2">Belongs to the TAF2 family.</text>
</comment>
<keyword evidence="4" id="KW-0805">Transcription regulation</keyword>
<feature type="region of interest" description="Disordered" evidence="7">
    <location>
        <begin position="1045"/>
        <end position="1112"/>
    </location>
</feature>
<evidence type="ECO:0000259" key="10">
    <source>
        <dbReference type="Pfam" id="PF25577"/>
    </source>
</evidence>
<feature type="compositionally biased region" description="Polar residues" evidence="7">
    <location>
        <begin position="1046"/>
        <end position="1055"/>
    </location>
</feature>
<dbReference type="GO" id="GO:0005669">
    <property type="term" value="C:transcription factor TFIID complex"/>
    <property type="evidence" value="ECO:0007669"/>
    <property type="project" value="InterPro"/>
</dbReference>
<evidence type="ECO:0000256" key="2">
    <source>
        <dbReference type="ARBA" id="ARBA00010937"/>
    </source>
</evidence>
<evidence type="ECO:0000313" key="11">
    <source>
        <dbReference type="EMBL" id="CAG8477536.1"/>
    </source>
</evidence>
<dbReference type="InterPro" id="IPR057991">
    <property type="entry name" value="TPR_TAF2_C"/>
</dbReference>
<dbReference type="Pfam" id="PF25316">
    <property type="entry name" value="TAF2_3rd"/>
    <property type="match status" value="1"/>
</dbReference>
<evidence type="ECO:0000313" key="12">
    <source>
        <dbReference type="Proteomes" id="UP000789570"/>
    </source>
</evidence>
<dbReference type="InterPro" id="IPR057345">
    <property type="entry name" value="Ig-like_TAF2"/>
</dbReference>
<proteinExistence type="inferred from homology"/>